<sequence length="167" mass="18377">MGQISNAERRRNEEAIRAAMDRLLRGELSPGGRCDLKTLAAEAGINRTGFYPKKDPNGTVRDGPYQHLADEFVRRLQALHEAGTLPDPRDAQITRLKAENETLRDRIVRQSAAIEELTALKQLALSRITAQHEEITRLRCPRPDTGTPPTARLTAVPGGSQTIGSCS</sequence>
<accession>A0ABW6NAP3</accession>
<dbReference type="Proteomes" id="UP001601422">
    <property type="component" value="Unassembled WGS sequence"/>
</dbReference>
<dbReference type="RefSeq" id="WP_361952823.1">
    <property type="nucleotide sequence ID" value="NZ_JBEXVS010000070.1"/>
</dbReference>
<evidence type="ECO:0008006" key="5">
    <source>
        <dbReference type="Google" id="ProtNLM"/>
    </source>
</evidence>
<proteinExistence type="predicted"/>
<evidence type="ECO:0000256" key="1">
    <source>
        <dbReference type="SAM" id="Coils"/>
    </source>
</evidence>
<keyword evidence="4" id="KW-1185">Reference proteome</keyword>
<evidence type="ECO:0000313" key="3">
    <source>
        <dbReference type="EMBL" id="MFF0009838.1"/>
    </source>
</evidence>
<dbReference type="EMBL" id="JBIAJP010000026">
    <property type="protein sequence ID" value="MFF0009838.1"/>
    <property type="molecule type" value="Genomic_DNA"/>
</dbReference>
<evidence type="ECO:0000313" key="4">
    <source>
        <dbReference type="Proteomes" id="UP001601422"/>
    </source>
</evidence>
<feature type="coiled-coil region" evidence="1">
    <location>
        <begin position="93"/>
        <end position="120"/>
    </location>
</feature>
<protein>
    <recommendedName>
        <fullName evidence="5">Transposase</fullName>
    </recommendedName>
</protein>
<feature type="region of interest" description="Disordered" evidence="2">
    <location>
        <begin position="142"/>
        <end position="167"/>
    </location>
</feature>
<comment type="caution">
    <text evidence="3">The sequence shown here is derived from an EMBL/GenBank/DDBJ whole genome shotgun (WGS) entry which is preliminary data.</text>
</comment>
<gene>
    <name evidence="3" type="ORF">ACFYQT_41385</name>
</gene>
<evidence type="ECO:0000256" key="2">
    <source>
        <dbReference type="SAM" id="MobiDB-lite"/>
    </source>
</evidence>
<organism evidence="3 4">
    <name type="scientific">Streptomyces tibetensis</name>
    <dbReference type="NCBI Taxonomy" id="2382123"/>
    <lineage>
        <taxon>Bacteria</taxon>
        <taxon>Bacillati</taxon>
        <taxon>Actinomycetota</taxon>
        <taxon>Actinomycetes</taxon>
        <taxon>Kitasatosporales</taxon>
        <taxon>Streptomycetaceae</taxon>
        <taxon>Streptomyces</taxon>
    </lineage>
</organism>
<keyword evidence="1" id="KW-0175">Coiled coil</keyword>
<reference evidence="3 4" key="1">
    <citation type="submission" date="2024-10" db="EMBL/GenBank/DDBJ databases">
        <title>The Natural Products Discovery Center: Release of the First 8490 Sequenced Strains for Exploring Actinobacteria Biosynthetic Diversity.</title>
        <authorList>
            <person name="Kalkreuter E."/>
            <person name="Kautsar S.A."/>
            <person name="Yang D."/>
            <person name="Bader C.D."/>
            <person name="Teijaro C.N."/>
            <person name="Fluegel L."/>
            <person name="Davis C.M."/>
            <person name="Simpson J.R."/>
            <person name="Lauterbach L."/>
            <person name="Steele A.D."/>
            <person name="Gui C."/>
            <person name="Meng S."/>
            <person name="Li G."/>
            <person name="Viehrig K."/>
            <person name="Ye F."/>
            <person name="Su P."/>
            <person name="Kiefer A.F."/>
            <person name="Nichols A."/>
            <person name="Cepeda A.J."/>
            <person name="Yan W."/>
            <person name="Fan B."/>
            <person name="Jiang Y."/>
            <person name="Adhikari A."/>
            <person name="Zheng C.-J."/>
            <person name="Schuster L."/>
            <person name="Cowan T.M."/>
            <person name="Smanski M.J."/>
            <person name="Chevrette M.G."/>
            <person name="De Carvalho L.P.S."/>
            <person name="Shen B."/>
        </authorList>
    </citation>
    <scope>NUCLEOTIDE SEQUENCE [LARGE SCALE GENOMIC DNA]</scope>
    <source>
        <strain evidence="3 4">NPDC005497</strain>
    </source>
</reference>
<name>A0ABW6NAP3_9ACTN</name>